<dbReference type="OrthoDB" id="116343at2"/>
<evidence type="ECO:0000256" key="1">
    <source>
        <dbReference type="SAM" id="MobiDB-lite"/>
    </source>
</evidence>
<dbReference type="PANTHER" id="PTHR43162">
    <property type="match status" value="1"/>
</dbReference>
<dbReference type="Proteomes" id="UP000240429">
    <property type="component" value="Unassembled WGS sequence"/>
</dbReference>
<gene>
    <name evidence="3" type="ORF">C6Y14_10290</name>
</gene>
<dbReference type="RefSeq" id="WP_107016229.1">
    <property type="nucleotide sequence ID" value="NZ_KZ679040.1"/>
</dbReference>
<feature type="domain" description="NAD(P)-binding" evidence="2">
    <location>
        <begin position="7"/>
        <end position="177"/>
    </location>
</feature>
<organism evidence="3 4">
    <name type="scientific">Streptomyces dioscori</name>
    <dbReference type="NCBI Taxonomy" id="2109333"/>
    <lineage>
        <taxon>Bacteria</taxon>
        <taxon>Bacillati</taxon>
        <taxon>Actinomycetota</taxon>
        <taxon>Actinomycetes</taxon>
        <taxon>Kitasatosporales</taxon>
        <taxon>Streptomycetaceae</taxon>
        <taxon>Streptomyces</taxon>
        <taxon>Streptomyces aurantiacus group</taxon>
    </lineage>
</organism>
<dbReference type="PANTHER" id="PTHR43162:SF1">
    <property type="entry name" value="PRESTALK A DIFFERENTIATION PROTEIN A"/>
    <property type="match status" value="1"/>
</dbReference>
<sequence>MNILLTGATGKVGRHVARSLAGSGHHVRALTRTPATAALPAGVEVVEGDLEQPQSLPAALEGIDRMYLFPVPETAHEVAALARKAGVRHIVVLSSSSVLEDESNPSHQHHRAVERAVEDSGADWTFVRPDEFAGNTLWKWGDSIRTEGVVRAPYGKAARAIVDEADIAAVVATALLEDGHAGAQYLVTGPQALTQVEQVAAIAEATGRDIRFEELSREAGRAAMSAVMPPPVVEMLLDYLAESAVTPGPVTDAVRRVTGRQARTFASWAAEHAEGFGGEAAAGDASGAGGVSGAGSGGSGGSGRSSSAGRSSSSS</sequence>
<feature type="region of interest" description="Disordered" evidence="1">
    <location>
        <begin position="278"/>
        <end position="315"/>
    </location>
</feature>
<name>A0A2P8QBA6_9ACTN</name>
<proteinExistence type="predicted"/>
<dbReference type="AlphaFoldDB" id="A0A2P8QBA6"/>
<keyword evidence="4" id="KW-1185">Reference proteome</keyword>
<dbReference type="InterPro" id="IPR036291">
    <property type="entry name" value="NAD(P)-bd_dom_sf"/>
</dbReference>
<dbReference type="SUPFAM" id="SSF51735">
    <property type="entry name" value="NAD(P)-binding Rossmann-fold domains"/>
    <property type="match status" value="1"/>
</dbReference>
<feature type="compositionally biased region" description="Gly residues" evidence="1">
    <location>
        <begin position="278"/>
        <end position="303"/>
    </location>
</feature>
<dbReference type="Gene3D" id="3.40.50.720">
    <property type="entry name" value="NAD(P)-binding Rossmann-like Domain"/>
    <property type="match status" value="1"/>
</dbReference>
<accession>A0A2P8QBA6</accession>
<feature type="compositionally biased region" description="Low complexity" evidence="1">
    <location>
        <begin position="304"/>
        <end position="315"/>
    </location>
</feature>
<dbReference type="InterPro" id="IPR051604">
    <property type="entry name" value="Ergot_Alk_Oxidoreductase"/>
</dbReference>
<evidence type="ECO:0000313" key="3">
    <source>
        <dbReference type="EMBL" id="PSM43494.1"/>
    </source>
</evidence>
<comment type="caution">
    <text evidence="3">The sequence shown here is derived from an EMBL/GenBank/DDBJ whole genome shotgun (WGS) entry which is preliminary data.</text>
</comment>
<evidence type="ECO:0000259" key="2">
    <source>
        <dbReference type="Pfam" id="PF13460"/>
    </source>
</evidence>
<evidence type="ECO:0000313" key="4">
    <source>
        <dbReference type="Proteomes" id="UP000240429"/>
    </source>
</evidence>
<dbReference type="InterPro" id="IPR016040">
    <property type="entry name" value="NAD(P)-bd_dom"/>
</dbReference>
<dbReference type="Pfam" id="PF13460">
    <property type="entry name" value="NAD_binding_10"/>
    <property type="match status" value="1"/>
</dbReference>
<protein>
    <submittedName>
        <fullName evidence="3">NAD-dependent epimerase</fullName>
    </submittedName>
</protein>
<dbReference type="EMBL" id="PYBJ01000005">
    <property type="protein sequence ID" value="PSM43494.1"/>
    <property type="molecule type" value="Genomic_DNA"/>
</dbReference>
<reference evidence="3 4" key="1">
    <citation type="submission" date="2018-03" db="EMBL/GenBank/DDBJ databases">
        <title>Streptomyces dioscori sp. nov., a novel endophytic actinobacterium isolated from bulbil of Dioscorea bulbifera L.</title>
        <authorList>
            <person name="Zhikuan W."/>
        </authorList>
    </citation>
    <scope>NUCLEOTIDE SEQUENCE [LARGE SCALE GENOMIC DNA]</scope>
    <source>
        <strain evidence="3 4">A217</strain>
    </source>
</reference>